<feature type="domain" description="HTH araC/xylS-type" evidence="4">
    <location>
        <begin position="177"/>
        <end position="277"/>
    </location>
</feature>
<evidence type="ECO:0000259" key="4">
    <source>
        <dbReference type="PROSITE" id="PS01124"/>
    </source>
</evidence>
<dbReference type="PANTHER" id="PTHR43280">
    <property type="entry name" value="ARAC-FAMILY TRANSCRIPTIONAL REGULATOR"/>
    <property type="match status" value="1"/>
</dbReference>
<dbReference type="EMBL" id="LIYD01000005">
    <property type="protein sequence ID" value="KOS06785.1"/>
    <property type="molecule type" value="Genomic_DNA"/>
</dbReference>
<dbReference type="PANTHER" id="PTHR43280:SF34">
    <property type="entry name" value="ARAC-FAMILY TRANSCRIPTIONAL REGULATOR"/>
    <property type="match status" value="1"/>
</dbReference>
<comment type="caution">
    <text evidence="5">The sequence shown here is derived from an EMBL/GenBank/DDBJ whole genome shotgun (WGS) entry which is preliminary data.</text>
</comment>
<name>A0A0M8MBQ9_9FLAO</name>
<evidence type="ECO:0000313" key="5">
    <source>
        <dbReference type="EMBL" id="KOS06785.1"/>
    </source>
</evidence>
<sequence length="280" mass="32667">MKKLNQFESLLLDEFEEEKFHLPVHGHTYYELIYIVKGHGIHHLNQNLLPYGEGSLFAISPDDHHYFDIHSSTRFIFIKFTESYFSSKKSLFNDDLLINTPQQMMREKLLKEQVLELDEPCSTILKNTVNNITAYNCRQDISASPIVFYQVLSIFGLIKEALGKMHKYQNGPQFSNNQVIAYIHENIYTPQLIQSKAISQHFNIAPSYFGAWFKRNFKLSYRDYINNLRTKLIEKRVSAGNIPIKQIAHEFGFTDESHFSNYFKKKKQASPRDVQKSAGV</sequence>
<dbReference type="AlphaFoldDB" id="A0A0M8MBQ9"/>
<evidence type="ECO:0000313" key="6">
    <source>
        <dbReference type="Proteomes" id="UP000037755"/>
    </source>
</evidence>
<protein>
    <submittedName>
        <fullName evidence="5">Cupin</fullName>
    </submittedName>
</protein>
<dbReference type="InterPro" id="IPR003313">
    <property type="entry name" value="AraC-bd"/>
</dbReference>
<dbReference type="SMART" id="SM00342">
    <property type="entry name" value="HTH_ARAC"/>
    <property type="match status" value="1"/>
</dbReference>
<proteinExistence type="predicted"/>
<dbReference type="SUPFAM" id="SSF51215">
    <property type="entry name" value="Regulatory protein AraC"/>
    <property type="match status" value="1"/>
</dbReference>
<dbReference type="Proteomes" id="UP000037755">
    <property type="component" value="Unassembled WGS sequence"/>
</dbReference>
<dbReference type="PROSITE" id="PS01124">
    <property type="entry name" value="HTH_ARAC_FAMILY_2"/>
    <property type="match status" value="1"/>
</dbReference>
<dbReference type="PATRIC" id="fig|1202724.3.peg.2629"/>
<evidence type="ECO:0000256" key="1">
    <source>
        <dbReference type="ARBA" id="ARBA00023015"/>
    </source>
</evidence>
<keyword evidence="6" id="KW-1185">Reference proteome</keyword>
<accession>A0A0M8MBQ9</accession>
<dbReference type="Gene3D" id="1.10.10.60">
    <property type="entry name" value="Homeodomain-like"/>
    <property type="match status" value="2"/>
</dbReference>
<keyword evidence="3" id="KW-0804">Transcription</keyword>
<dbReference type="RefSeq" id="WP_054408408.1">
    <property type="nucleotide sequence ID" value="NZ_FOYA01000025.1"/>
</dbReference>
<keyword evidence="2" id="KW-0238">DNA-binding</keyword>
<dbReference type="Pfam" id="PF02311">
    <property type="entry name" value="AraC_binding"/>
    <property type="match status" value="1"/>
</dbReference>
<dbReference type="GO" id="GO:0043565">
    <property type="term" value="F:sequence-specific DNA binding"/>
    <property type="evidence" value="ECO:0007669"/>
    <property type="project" value="InterPro"/>
</dbReference>
<organism evidence="5 6">
    <name type="scientific">Flavobacterium akiainvivens</name>
    <dbReference type="NCBI Taxonomy" id="1202724"/>
    <lineage>
        <taxon>Bacteria</taxon>
        <taxon>Pseudomonadati</taxon>
        <taxon>Bacteroidota</taxon>
        <taxon>Flavobacteriia</taxon>
        <taxon>Flavobacteriales</taxon>
        <taxon>Flavobacteriaceae</taxon>
        <taxon>Flavobacterium</taxon>
    </lineage>
</organism>
<dbReference type="Pfam" id="PF12833">
    <property type="entry name" value="HTH_18"/>
    <property type="match status" value="1"/>
</dbReference>
<gene>
    <name evidence="5" type="ORF">AM493_12700</name>
</gene>
<dbReference type="InterPro" id="IPR037923">
    <property type="entry name" value="HTH-like"/>
</dbReference>
<dbReference type="OrthoDB" id="636258at2"/>
<dbReference type="GO" id="GO:0003700">
    <property type="term" value="F:DNA-binding transcription factor activity"/>
    <property type="evidence" value="ECO:0007669"/>
    <property type="project" value="InterPro"/>
</dbReference>
<evidence type="ECO:0000256" key="3">
    <source>
        <dbReference type="ARBA" id="ARBA00023163"/>
    </source>
</evidence>
<dbReference type="InterPro" id="IPR009057">
    <property type="entry name" value="Homeodomain-like_sf"/>
</dbReference>
<keyword evidence="1" id="KW-0805">Transcription regulation</keyword>
<dbReference type="SUPFAM" id="SSF46689">
    <property type="entry name" value="Homeodomain-like"/>
    <property type="match status" value="1"/>
</dbReference>
<dbReference type="InterPro" id="IPR014710">
    <property type="entry name" value="RmlC-like_jellyroll"/>
</dbReference>
<reference evidence="5 6" key="1">
    <citation type="submission" date="2015-08" db="EMBL/GenBank/DDBJ databases">
        <title>Whole genome sequence of Flavobacterium akiainvivens IK-1T, from decaying Wikstroemia oahuensis, an endemic Hawaiian shrub.</title>
        <authorList>
            <person name="Wan X."/>
            <person name="Hou S."/>
            <person name="Saito J."/>
            <person name="Donachie S."/>
        </authorList>
    </citation>
    <scope>NUCLEOTIDE SEQUENCE [LARGE SCALE GENOMIC DNA]</scope>
    <source>
        <strain evidence="5 6">IK-1</strain>
    </source>
</reference>
<evidence type="ECO:0000256" key="2">
    <source>
        <dbReference type="ARBA" id="ARBA00023125"/>
    </source>
</evidence>
<dbReference type="Gene3D" id="2.60.120.10">
    <property type="entry name" value="Jelly Rolls"/>
    <property type="match status" value="1"/>
</dbReference>
<dbReference type="STRING" id="1202724.AM493_12700"/>
<dbReference type="InterPro" id="IPR018060">
    <property type="entry name" value="HTH_AraC"/>
</dbReference>